<dbReference type="SUPFAM" id="SSF53756">
    <property type="entry name" value="UDP-Glycosyltransferase/glycogen phosphorylase"/>
    <property type="match status" value="1"/>
</dbReference>
<evidence type="ECO:0000256" key="4">
    <source>
        <dbReference type="ARBA" id="ARBA00022676"/>
    </source>
</evidence>
<dbReference type="Gene3D" id="3.40.50.2000">
    <property type="entry name" value="Glycogen Phosphorylase B"/>
    <property type="match status" value="2"/>
</dbReference>
<accession>A0ABS1WSL1</accession>
<evidence type="ECO:0000256" key="7">
    <source>
        <dbReference type="ARBA" id="ARBA00023277"/>
    </source>
</evidence>
<comment type="catalytic activity">
    <reaction evidence="1 9">
        <text>[(1-&gt;4)-alpha-D-glucosyl](n) + phosphate = [(1-&gt;4)-alpha-D-glucosyl](n-1) + alpha-D-glucose 1-phosphate</text>
        <dbReference type="Rhea" id="RHEA:41732"/>
        <dbReference type="Rhea" id="RHEA-COMP:9584"/>
        <dbReference type="Rhea" id="RHEA-COMP:9586"/>
        <dbReference type="ChEBI" id="CHEBI:15444"/>
        <dbReference type="ChEBI" id="CHEBI:43474"/>
        <dbReference type="ChEBI" id="CHEBI:58601"/>
        <dbReference type="EC" id="2.4.1.1"/>
    </reaction>
</comment>
<evidence type="ECO:0000256" key="8">
    <source>
        <dbReference type="ARBA" id="ARBA00025174"/>
    </source>
</evidence>
<dbReference type="InterPro" id="IPR035090">
    <property type="entry name" value="Pyridoxal_P_attach_site"/>
</dbReference>
<dbReference type="PROSITE" id="PS00102">
    <property type="entry name" value="PHOSPHORYLASE"/>
    <property type="match status" value="1"/>
</dbReference>
<dbReference type="Proteomes" id="UP000661077">
    <property type="component" value="Unassembled WGS sequence"/>
</dbReference>
<evidence type="ECO:0000256" key="1">
    <source>
        <dbReference type="ARBA" id="ARBA00001275"/>
    </source>
</evidence>
<dbReference type="PANTHER" id="PTHR11468">
    <property type="entry name" value="GLYCOGEN PHOSPHORYLASE"/>
    <property type="match status" value="1"/>
</dbReference>
<name>A0ABS1WSL1_9GAMM</name>
<evidence type="ECO:0000256" key="3">
    <source>
        <dbReference type="ARBA" id="ARBA00006047"/>
    </source>
</evidence>
<keyword evidence="4 9" id="KW-0328">Glycosyltransferase</keyword>
<comment type="function">
    <text evidence="8">Phosphorylase is an important allosteric enzyme in carbohydrate metabolism. Enzymes from different sources differ in their regulatory mechanisms and in their natural substrates. However, all known phosphorylases share catalytic and structural properties.</text>
</comment>
<evidence type="ECO:0000256" key="9">
    <source>
        <dbReference type="RuleBase" id="RU000587"/>
    </source>
</evidence>
<dbReference type="InterPro" id="IPR000811">
    <property type="entry name" value="Glyco_trans_35"/>
</dbReference>
<dbReference type="PANTHER" id="PTHR11468:SF3">
    <property type="entry name" value="GLYCOGEN PHOSPHORYLASE, LIVER FORM"/>
    <property type="match status" value="1"/>
</dbReference>
<evidence type="ECO:0000313" key="11">
    <source>
        <dbReference type="Proteomes" id="UP000661077"/>
    </source>
</evidence>
<proteinExistence type="inferred from homology"/>
<comment type="function">
    <text evidence="9">Allosteric enzyme that catalyzes the rate-limiting step in glycogen catabolism, the phosphorolytic cleavage of glycogen to produce glucose-1-phosphate, and plays a central role in maintaining cellular and organismal glucose homeostasis.</text>
</comment>
<dbReference type="PIRSF" id="PIRSF000460">
    <property type="entry name" value="Pprylas_GlgP"/>
    <property type="match status" value="1"/>
</dbReference>
<organism evidence="10 11">
    <name type="scientific">Steroidobacter gossypii</name>
    <dbReference type="NCBI Taxonomy" id="2805490"/>
    <lineage>
        <taxon>Bacteria</taxon>
        <taxon>Pseudomonadati</taxon>
        <taxon>Pseudomonadota</taxon>
        <taxon>Gammaproteobacteria</taxon>
        <taxon>Steroidobacterales</taxon>
        <taxon>Steroidobacteraceae</taxon>
        <taxon>Steroidobacter</taxon>
    </lineage>
</organism>
<keyword evidence="7 9" id="KW-0119">Carbohydrate metabolism</keyword>
<dbReference type="EC" id="2.4.1.1" evidence="9"/>
<protein>
    <recommendedName>
        <fullName evidence="9">Alpha-1,4 glucan phosphorylase</fullName>
        <ecNumber evidence="9">2.4.1.1</ecNumber>
    </recommendedName>
</protein>
<keyword evidence="11" id="KW-1185">Reference proteome</keyword>
<dbReference type="InterPro" id="IPR011833">
    <property type="entry name" value="Glycg_phsphrylas"/>
</dbReference>
<evidence type="ECO:0000313" key="10">
    <source>
        <dbReference type="EMBL" id="MBM0103968.1"/>
    </source>
</evidence>
<evidence type="ECO:0000256" key="5">
    <source>
        <dbReference type="ARBA" id="ARBA00022679"/>
    </source>
</evidence>
<dbReference type="RefSeq" id="WP_203165918.1">
    <property type="nucleotide sequence ID" value="NZ_JAEVLS010000001.1"/>
</dbReference>
<dbReference type="CDD" id="cd04300">
    <property type="entry name" value="GT35_Glycogen_Phosphorylase"/>
    <property type="match status" value="1"/>
</dbReference>
<reference evidence="10 11" key="1">
    <citation type="journal article" date="2021" name="Int. J. Syst. Evol. Microbiol.">
        <title>Steroidobacter gossypii sp. nov., isolated from soil of cotton cropping field.</title>
        <authorList>
            <person name="Huang R."/>
            <person name="Yang S."/>
            <person name="Zhen C."/>
            <person name="Liu W."/>
        </authorList>
    </citation>
    <scope>NUCLEOTIDE SEQUENCE [LARGE SCALE GENOMIC DNA]</scope>
    <source>
        <strain evidence="10 11">S1-65</strain>
    </source>
</reference>
<dbReference type="NCBIfam" id="TIGR02093">
    <property type="entry name" value="P_ylase"/>
    <property type="match status" value="1"/>
</dbReference>
<sequence length="823" mass="92881">MAQTSAIRSAAPLRLGAVREAIIDRLERVLGKSTENATRRDIYDALSIAVREELAERWIATGKRVARARVKRICYMSMEFLLGRSLINALSSFEDELLTEVRETVESLGHDLDHIAAEEEDPGLGNGGLGRLAACFLDSLATLGYAATGYGIRYDYGIFTQVIEKDGAQREVASSWLGFHNFWESGQGAVRHRVRFGGHCRATRDEQGRVRYEWVDTHDVWAVGYDLFIPGNRSPTVNHLRLWSGRAITPFRIEDFNHGNYGAAVAEQVEAKNLTRVLYPDDSTPQGKELRFKQQYFFVSASLQDLLSQHLAERRPLKDLSSAIAVQLNDTHPALTVVELMRLLVDTYDMEWAPAWKLTREVCGYTNHTLLPEALETWPVSFFERLLPRHLQIVYQINRDFLEEVSAAFPQDLDRRRRMSLINEDGDRRVRMAYLSVVGSHKVNGVAKLHSRLMRETIFSDFAELWPERFTNVTNGIAVRRWLKQANPLLSALLTEKLGSAWENDLEDLERLKWAADDADFCNRFRVIKRANKERLAKTIHQLLGVSVNVDAMFDVQVKRIHEYKRQLLSLLHVVARYQQLLDDPNAPIPARVVMFAGKAAPGYHMAKAIIKLINSVAHVINNDARIGDKLKLCFLPDYDVSLAQEIMPAADLSEQISTAGMEASGTGNMKLSLNGALTIGTLDGANIEIKDAVGEENIFIFGMTAEEVIARRAQGYSPADEVARNPRLKRAIELIDSGYFTPDNIFDSKVVSDRLLSHGEHFLVLADFHDYMAAQARVDELFLNPEAWTRKSVINALSMGPFSSDRSIREYADNIWGIKPVL</sequence>
<keyword evidence="5 9" id="KW-0808">Transferase</keyword>
<dbReference type="Pfam" id="PF00343">
    <property type="entry name" value="Phosphorylase"/>
    <property type="match status" value="1"/>
</dbReference>
<dbReference type="EMBL" id="JAEVLS010000001">
    <property type="protein sequence ID" value="MBM0103968.1"/>
    <property type="molecule type" value="Genomic_DNA"/>
</dbReference>
<comment type="similarity">
    <text evidence="3 9">Belongs to the glycogen phosphorylase family.</text>
</comment>
<comment type="caution">
    <text evidence="10">The sequence shown here is derived from an EMBL/GenBank/DDBJ whole genome shotgun (WGS) entry which is preliminary data.</text>
</comment>
<gene>
    <name evidence="10" type="ORF">JM946_04400</name>
</gene>
<keyword evidence="6 9" id="KW-0663">Pyridoxal phosphate</keyword>
<evidence type="ECO:0000256" key="6">
    <source>
        <dbReference type="ARBA" id="ARBA00022898"/>
    </source>
</evidence>
<evidence type="ECO:0000256" key="2">
    <source>
        <dbReference type="ARBA" id="ARBA00001933"/>
    </source>
</evidence>
<comment type="cofactor">
    <cofactor evidence="2 9">
        <name>pyridoxal 5'-phosphate</name>
        <dbReference type="ChEBI" id="CHEBI:597326"/>
    </cofactor>
</comment>